<reference evidence="2" key="1">
    <citation type="journal article" date="2020" name="Fungal Divers.">
        <title>Resolving the Mortierellaceae phylogeny through synthesis of multi-gene phylogenetics and phylogenomics.</title>
        <authorList>
            <person name="Vandepol N."/>
            <person name="Liber J."/>
            <person name="Desiro A."/>
            <person name="Na H."/>
            <person name="Kennedy M."/>
            <person name="Barry K."/>
            <person name="Grigoriev I.V."/>
            <person name="Miller A.N."/>
            <person name="O'Donnell K."/>
            <person name="Stajich J.E."/>
            <person name="Bonito G."/>
        </authorList>
    </citation>
    <scope>NUCLEOTIDE SEQUENCE</scope>
    <source>
        <strain evidence="2">MES-2147</strain>
    </source>
</reference>
<name>A0A9P6MKG3_9FUNG</name>
<gene>
    <name evidence="2" type="ORF">BGZ65_007555</name>
</gene>
<dbReference type="EMBL" id="JAAAHW010000110">
    <property type="protein sequence ID" value="KAG0006472.1"/>
    <property type="molecule type" value="Genomic_DNA"/>
</dbReference>
<dbReference type="Gene3D" id="3.80.10.10">
    <property type="entry name" value="Ribonuclease Inhibitor"/>
    <property type="match status" value="1"/>
</dbReference>
<dbReference type="GO" id="GO:0031146">
    <property type="term" value="P:SCF-dependent proteasomal ubiquitin-dependent protein catabolic process"/>
    <property type="evidence" value="ECO:0007669"/>
    <property type="project" value="TreeGrafter"/>
</dbReference>
<protein>
    <recommendedName>
        <fullName evidence="1">F-box domain-containing protein</fullName>
    </recommendedName>
</protein>
<organism evidence="2 3">
    <name type="scientific">Modicella reniformis</name>
    <dbReference type="NCBI Taxonomy" id="1440133"/>
    <lineage>
        <taxon>Eukaryota</taxon>
        <taxon>Fungi</taxon>
        <taxon>Fungi incertae sedis</taxon>
        <taxon>Mucoromycota</taxon>
        <taxon>Mortierellomycotina</taxon>
        <taxon>Mortierellomycetes</taxon>
        <taxon>Mortierellales</taxon>
        <taxon>Mortierellaceae</taxon>
        <taxon>Modicella</taxon>
    </lineage>
</organism>
<dbReference type="InterPro" id="IPR001810">
    <property type="entry name" value="F-box_dom"/>
</dbReference>
<dbReference type="AlphaFoldDB" id="A0A9P6MKG3"/>
<evidence type="ECO:0000313" key="3">
    <source>
        <dbReference type="Proteomes" id="UP000749646"/>
    </source>
</evidence>
<proteinExistence type="predicted"/>
<feature type="domain" description="F-box" evidence="1">
    <location>
        <begin position="10"/>
        <end position="47"/>
    </location>
</feature>
<keyword evidence="3" id="KW-1185">Reference proteome</keyword>
<dbReference type="OrthoDB" id="2354556at2759"/>
<sequence length="486" mass="56097">MPLETPLEIPEIMLLVASCLRDEELAQCLRVSRTWRDLFRPLRWREVRVGHKFREPPFNSSGDYPRCFGPRPVDIYHHRDLILDLTLFGDTAGLDKYNYPNLHKLAIDYTCGTGDSEQKVDLALTEMFPSLIDLRFEKVPVGVTSWITLFAHHHIRILTLCNILVNTDDAPTFWKACAKLENLEMDRVIIQGGRIPADMMFDRMRTLYVWEAKEMDETSLIDLALRCPKLEELILATVVISPDTPPKPINLPIPKECWPHLENLQLECNIQDADLGSILEGVGNLICLDLHSCTMGEQAFRALGLHFSTLVELNLQNCFSATSSMFRDIMCSCPELEVLKANNVFANDVTEGGPWVCQLLRKLKICFLFGSSETYLQLLIFERLSTLVQLECLTLYYLDFEYYDERRILEFRLDFGLSHLESLKQLTTLDFNYPYVPQIGMLEVAWMKTNWQNLTRISGELNDNPNENERVISALSKRGIYREWSE</sequence>
<evidence type="ECO:0000259" key="1">
    <source>
        <dbReference type="Pfam" id="PF12937"/>
    </source>
</evidence>
<dbReference type="CDD" id="cd09917">
    <property type="entry name" value="F-box_SF"/>
    <property type="match status" value="1"/>
</dbReference>
<dbReference type="PANTHER" id="PTHR13318">
    <property type="entry name" value="PARTNER OF PAIRED, ISOFORM B-RELATED"/>
    <property type="match status" value="1"/>
</dbReference>
<dbReference type="Proteomes" id="UP000749646">
    <property type="component" value="Unassembled WGS sequence"/>
</dbReference>
<evidence type="ECO:0000313" key="2">
    <source>
        <dbReference type="EMBL" id="KAG0006472.1"/>
    </source>
</evidence>
<dbReference type="InterPro" id="IPR032675">
    <property type="entry name" value="LRR_dom_sf"/>
</dbReference>
<dbReference type="Pfam" id="PF12937">
    <property type="entry name" value="F-box-like"/>
    <property type="match status" value="1"/>
</dbReference>
<dbReference type="SUPFAM" id="SSF52047">
    <property type="entry name" value="RNI-like"/>
    <property type="match status" value="1"/>
</dbReference>
<dbReference type="SUPFAM" id="SSF81383">
    <property type="entry name" value="F-box domain"/>
    <property type="match status" value="1"/>
</dbReference>
<dbReference type="GO" id="GO:0019005">
    <property type="term" value="C:SCF ubiquitin ligase complex"/>
    <property type="evidence" value="ECO:0007669"/>
    <property type="project" value="TreeGrafter"/>
</dbReference>
<accession>A0A9P6MKG3</accession>
<dbReference type="InterPro" id="IPR036047">
    <property type="entry name" value="F-box-like_dom_sf"/>
</dbReference>
<comment type="caution">
    <text evidence="2">The sequence shown here is derived from an EMBL/GenBank/DDBJ whole genome shotgun (WGS) entry which is preliminary data.</text>
</comment>